<feature type="binding site" evidence="2">
    <location>
        <position position="158"/>
    </location>
    <ligand>
        <name>Mn(2+)</name>
        <dbReference type="ChEBI" id="CHEBI:29035"/>
        <label>2</label>
    </ligand>
</feature>
<reference evidence="4" key="1">
    <citation type="submission" date="2023-07" db="EMBL/GenBank/DDBJ databases">
        <title>Genomic Encyclopedia of Type Strains, Phase IV (KMG-IV): sequencing the most valuable type-strain genomes for metagenomic binning, comparative biology and taxonomic classification.</title>
        <authorList>
            <person name="Goeker M."/>
        </authorList>
    </citation>
    <scope>NUCLEOTIDE SEQUENCE</scope>
    <source>
        <strain evidence="4">DSM 19569</strain>
    </source>
</reference>
<dbReference type="Gene3D" id="3.30.70.360">
    <property type="match status" value="1"/>
</dbReference>
<evidence type="ECO:0000256" key="2">
    <source>
        <dbReference type="PIRSR" id="PIRSR005962-1"/>
    </source>
</evidence>
<feature type="binding site" evidence="2">
    <location>
        <position position="97"/>
    </location>
    <ligand>
        <name>Mn(2+)</name>
        <dbReference type="ChEBI" id="CHEBI:29035"/>
        <label>2</label>
    </ligand>
</feature>
<dbReference type="SUPFAM" id="SSF53187">
    <property type="entry name" value="Zn-dependent exopeptidases"/>
    <property type="match status" value="1"/>
</dbReference>
<protein>
    <submittedName>
        <fullName evidence="4">Hippurate hydrolase</fullName>
        <ecNumber evidence="4">3.5.1.32</ecNumber>
    </submittedName>
</protein>
<dbReference type="PANTHER" id="PTHR11014:SF63">
    <property type="entry name" value="METALLOPEPTIDASE, PUTATIVE (AFU_ORTHOLOGUE AFUA_6G09600)-RELATED"/>
    <property type="match status" value="1"/>
</dbReference>
<proteinExistence type="predicted"/>
<keyword evidence="1 4" id="KW-0378">Hydrolase</keyword>
<dbReference type="CDD" id="cd05666">
    <property type="entry name" value="M20_Acy1-like"/>
    <property type="match status" value="1"/>
</dbReference>
<accession>A0AAJ1U0Q1</accession>
<dbReference type="InterPro" id="IPR002933">
    <property type="entry name" value="Peptidase_M20"/>
</dbReference>
<dbReference type="SUPFAM" id="SSF55031">
    <property type="entry name" value="Bacterial exopeptidase dimerisation domain"/>
    <property type="match status" value="1"/>
</dbReference>
<dbReference type="GO" id="GO:0047980">
    <property type="term" value="F:hippurate hydrolase activity"/>
    <property type="evidence" value="ECO:0007669"/>
    <property type="project" value="UniProtKB-EC"/>
</dbReference>
<gene>
    <name evidence="4" type="ORF">QO001_006164</name>
</gene>
<comment type="caution">
    <text evidence="4">The sequence shown here is derived from an EMBL/GenBank/DDBJ whole genome shotgun (WGS) entry which is preliminary data.</text>
</comment>
<comment type="cofactor">
    <cofactor evidence="2">
        <name>Mn(2+)</name>
        <dbReference type="ChEBI" id="CHEBI:29035"/>
    </cofactor>
    <text evidence="2">The Mn(2+) ion enhances activity.</text>
</comment>
<keyword evidence="2" id="KW-0464">Manganese</keyword>
<feature type="binding site" evidence="2">
    <location>
        <position position="99"/>
    </location>
    <ligand>
        <name>Mn(2+)</name>
        <dbReference type="ChEBI" id="CHEBI:29035"/>
        <label>2</label>
    </ligand>
</feature>
<feature type="binding site" evidence="2">
    <location>
        <position position="132"/>
    </location>
    <ligand>
        <name>Mn(2+)</name>
        <dbReference type="ChEBI" id="CHEBI:29035"/>
        <label>2</label>
    </ligand>
</feature>
<feature type="domain" description="Peptidase M20 dimerisation" evidence="3">
    <location>
        <begin position="180"/>
        <end position="273"/>
    </location>
</feature>
<dbReference type="Pfam" id="PF07687">
    <property type="entry name" value="M20_dimer"/>
    <property type="match status" value="1"/>
</dbReference>
<evidence type="ECO:0000313" key="5">
    <source>
        <dbReference type="Proteomes" id="UP001223420"/>
    </source>
</evidence>
<dbReference type="FunFam" id="3.30.70.360:FF:000001">
    <property type="entry name" value="N-acetyldiaminopimelate deacetylase"/>
    <property type="match status" value="1"/>
</dbReference>
<dbReference type="GO" id="GO:0019877">
    <property type="term" value="P:diaminopimelate biosynthetic process"/>
    <property type="evidence" value="ECO:0007669"/>
    <property type="project" value="UniProtKB-ARBA"/>
</dbReference>
<name>A0AAJ1U0Q1_9HYPH</name>
<dbReference type="RefSeq" id="WP_230368116.1">
    <property type="nucleotide sequence ID" value="NZ_JAJALK010000021.1"/>
</dbReference>
<dbReference type="PIRSF" id="PIRSF005962">
    <property type="entry name" value="Pept_M20D_amidohydro"/>
    <property type="match status" value="1"/>
</dbReference>
<dbReference type="Pfam" id="PF01546">
    <property type="entry name" value="Peptidase_M20"/>
    <property type="match status" value="1"/>
</dbReference>
<dbReference type="AlphaFoldDB" id="A0AAJ1U0Q1"/>
<dbReference type="NCBIfam" id="TIGR01891">
    <property type="entry name" value="amidohydrolases"/>
    <property type="match status" value="1"/>
</dbReference>
<evidence type="ECO:0000256" key="1">
    <source>
        <dbReference type="ARBA" id="ARBA00022801"/>
    </source>
</evidence>
<dbReference type="InterPro" id="IPR011650">
    <property type="entry name" value="Peptidase_M20_dimer"/>
</dbReference>
<organism evidence="4 5">
    <name type="scientific">Methylobacterium brachiatum</name>
    <dbReference type="NCBI Taxonomy" id="269660"/>
    <lineage>
        <taxon>Bacteria</taxon>
        <taxon>Pseudomonadati</taxon>
        <taxon>Pseudomonadota</taxon>
        <taxon>Alphaproteobacteria</taxon>
        <taxon>Hyphomicrobiales</taxon>
        <taxon>Methylobacteriaceae</taxon>
        <taxon>Methylobacterium</taxon>
    </lineage>
</organism>
<dbReference type="EC" id="3.5.1.32" evidence="4"/>
<evidence type="ECO:0000313" key="4">
    <source>
        <dbReference type="EMBL" id="MDQ0547208.1"/>
    </source>
</evidence>
<dbReference type="Gene3D" id="3.40.630.10">
    <property type="entry name" value="Zn peptidases"/>
    <property type="match status" value="1"/>
</dbReference>
<evidence type="ECO:0000259" key="3">
    <source>
        <dbReference type="Pfam" id="PF07687"/>
    </source>
</evidence>
<dbReference type="EMBL" id="JAUSWL010000022">
    <property type="protein sequence ID" value="MDQ0547208.1"/>
    <property type="molecule type" value="Genomic_DNA"/>
</dbReference>
<keyword evidence="2" id="KW-0479">Metal-binding</keyword>
<dbReference type="GO" id="GO:0046872">
    <property type="term" value="F:metal ion binding"/>
    <property type="evidence" value="ECO:0007669"/>
    <property type="project" value="UniProtKB-KW"/>
</dbReference>
<dbReference type="GO" id="GO:0050118">
    <property type="term" value="F:N-acetyldiaminopimelate deacetylase activity"/>
    <property type="evidence" value="ECO:0007669"/>
    <property type="project" value="UniProtKB-ARBA"/>
</dbReference>
<dbReference type="Proteomes" id="UP001223420">
    <property type="component" value="Unassembled WGS sequence"/>
</dbReference>
<dbReference type="InterPro" id="IPR036264">
    <property type="entry name" value="Bact_exopeptidase_dim_dom"/>
</dbReference>
<dbReference type="InterPro" id="IPR017439">
    <property type="entry name" value="Amidohydrolase"/>
</dbReference>
<feature type="binding site" evidence="2">
    <location>
        <position position="356"/>
    </location>
    <ligand>
        <name>Mn(2+)</name>
        <dbReference type="ChEBI" id="CHEBI:29035"/>
        <label>2</label>
    </ligand>
</feature>
<dbReference type="PANTHER" id="PTHR11014">
    <property type="entry name" value="PEPTIDASE M20 FAMILY MEMBER"/>
    <property type="match status" value="1"/>
</dbReference>
<sequence>MSIDADILGRMVAWRQDLHAHPELAFAEVRTGDLVARELAACGFEVHRGLGRTGVVGTLRRGEGPAVGLRADMDALPIQEATGLPHASRTPGVMHACGHDGHVAMLLGAASQLARAETLRGTIHVIFQPAEECEGGGRAMVGDGLFRLFPCDTVWGLHNWPGLPLGEFATCPGPIMASLDTFEIRVRGSGTHAAMPERGIDTLVIASETVLALQTIVSRRLAPLDPAVVSITQIHGGDAWNVIPDLATIRGTVRCLSESVRGTVAALITEIATGIARTHGGGAEIDYHTGYPATVNAPDAVPLALAAAARVPTIPARHGTVAPSMASEDFAYMLQACRGAYVWLGTDGAEPGRPLHNPGYDFNDDALPIGAAYWVALATSILEAKRA</sequence>